<dbReference type="Proteomes" id="UP000053555">
    <property type="component" value="Unassembled WGS sequence"/>
</dbReference>
<dbReference type="PANTHER" id="PTHR33710:SF64">
    <property type="entry name" value="ENDONUCLEASE_EXONUCLEASE_PHOSPHATASE DOMAIN-CONTAINING PROTEIN"/>
    <property type="match status" value="1"/>
</dbReference>
<name>A0A0B2RFW9_GLYSO</name>
<sequence length="149" mass="17762">GNIREFNDWIAELEVEEVPWVGKRFTWFRPNGSAKSKLDRFLISPEWLSKWSASSQYTLKRNFSDHCPVMLKSQSIDWGPKPFRILDCWLKDQSFKKLVQQTWSHNNQRGWVGYVLKQKIKALKVSIKEWKKTHFGDTLSKYKKIEDLN</sequence>
<dbReference type="AlphaFoldDB" id="A0A0B2RFW9"/>
<reference evidence="1" key="1">
    <citation type="submission" date="2014-07" db="EMBL/GenBank/DDBJ databases">
        <title>Identification of a novel salt tolerance gene in wild soybean by whole-genome sequencing.</title>
        <authorList>
            <person name="Lam H.-M."/>
            <person name="Qi X."/>
            <person name="Li M.-W."/>
            <person name="Liu X."/>
            <person name="Xie M."/>
            <person name="Ni M."/>
            <person name="Xu X."/>
        </authorList>
    </citation>
    <scope>NUCLEOTIDE SEQUENCE [LARGE SCALE GENOMIC DNA]</scope>
    <source>
        <tissue evidence="1">Root</tissue>
    </source>
</reference>
<dbReference type="Gene3D" id="3.60.10.10">
    <property type="entry name" value="Endonuclease/exonuclease/phosphatase"/>
    <property type="match status" value="1"/>
</dbReference>
<feature type="non-terminal residue" evidence="1">
    <location>
        <position position="1"/>
    </location>
</feature>
<dbReference type="SUPFAM" id="SSF56219">
    <property type="entry name" value="DNase I-like"/>
    <property type="match status" value="1"/>
</dbReference>
<dbReference type="EMBL" id="KN651460">
    <property type="protein sequence ID" value="KHN30788.1"/>
    <property type="molecule type" value="Genomic_DNA"/>
</dbReference>
<gene>
    <name evidence="1" type="ORF">glysoja_039726</name>
</gene>
<proteinExistence type="predicted"/>
<feature type="non-terminal residue" evidence="1">
    <location>
        <position position="149"/>
    </location>
</feature>
<dbReference type="PANTHER" id="PTHR33710">
    <property type="entry name" value="BNAC02G09200D PROTEIN"/>
    <property type="match status" value="1"/>
</dbReference>
<dbReference type="InterPro" id="IPR036691">
    <property type="entry name" value="Endo/exonu/phosph_ase_sf"/>
</dbReference>
<organism evidence="1">
    <name type="scientific">Glycine soja</name>
    <name type="common">Wild soybean</name>
    <dbReference type="NCBI Taxonomy" id="3848"/>
    <lineage>
        <taxon>Eukaryota</taxon>
        <taxon>Viridiplantae</taxon>
        <taxon>Streptophyta</taxon>
        <taxon>Embryophyta</taxon>
        <taxon>Tracheophyta</taxon>
        <taxon>Spermatophyta</taxon>
        <taxon>Magnoliopsida</taxon>
        <taxon>eudicotyledons</taxon>
        <taxon>Gunneridae</taxon>
        <taxon>Pentapetalae</taxon>
        <taxon>rosids</taxon>
        <taxon>fabids</taxon>
        <taxon>Fabales</taxon>
        <taxon>Fabaceae</taxon>
        <taxon>Papilionoideae</taxon>
        <taxon>50 kb inversion clade</taxon>
        <taxon>NPAAA clade</taxon>
        <taxon>indigoferoid/millettioid clade</taxon>
        <taxon>Phaseoleae</taxon>
        <taxon>Glycine</taxon>
        <taxon>Glycine subgen. Soja</taxon>
    </lineage>
</organism>
<evidence type="ECO:0000313" key="1">
    <source>
        <dbReference type="EMBL" id="KHN30788.1"/>
    </source>
</evidence>
<accession>A0A0B2RFW9</accession>
<protein>
    <submittedName>
        <fullName evidence="1">Uncharacterized protein</fullName>
    </submittedName>
</protein>